<evidence type="ECO:0008006" key="4">
    <source>
        <dbReference type="Google" id="ProtNLM"/>
    </source>
</evidence>
<comment type="caution">
    <text evidence="2">The sequence shown here is derived from an EMBL/GenBank/DDBJ whole genome shotgun (WGS) entry which is preliminary data.</text>
</comment>
<protein>
    <recommendedName>
        <fullName evidence="4">Lipoprotein</fullName>
    </recommendedName>
</protein>
<dbReference type="EMBL" id="QOIM01000020">
    <property type="protein sequence ID" value="RCG24579.1"/>
    <property type="molecule type" value="Genomic_DNA"/>
</dbReference>
<dbReference type="AlphaFoldDB" id="A0A367F3S7"/>
<feature type="region of interest" description="Disordered" evidence="1">
    <location>
        <begin position="24"/>
        <end position="67"/>
    </location>
</feature>
<feature type="compositionally biased region" description="Basic and acidic residues" evidence="1">
    <location>
        <begin position="56"/>
        <end position="67"/>
    </location>
</feature>
<name>A0A367F3S7_9ACTN</name>
<sequence>MQLNRPAATLAAAAVASALLLSGCGGGGEGSSKDGKIEGAGSSKDDASPSPGKGGDSAKDKPGDFRTSDIVLPEDVDLVFDWKQPSDPDKAAALDGAADYMRALIHGTAKQDPDDPVVVRHVVPLQTAGEYAAVLIKAHVKDDVTVTGKDHYYREKVGDVVDGRLAEVSFCVDQSDFFAKEIKSGKVLRTEESASSYMRYTLVMQKPKKSSSPWKARSFEYEDKAVKQCKD</sequence>
<reference evidence="2 3" key="1">
    <citation type="submission" date="2018-06" db="EMBL/GenBank/DDBJ databases">
        <title>Streptomyces reniochalinae sp. nov. and Streptomyces diacarnus sp. nov. from marine sponges.</title>
        <authorList>
            <person name="Li L."/>
        </authorList>
    </citation>
    <scope>NUCLEOTIDE SEQUENCE [LARGE SCALE GENOMIC DNA]</scope>
    <source>
        <strain evidence="2 3">LHW50302</strain>
    </source>
</reference>
<accession>A0A367F3S7</accession>
<keyword evidence="3" id="KW-1185">Reference proteome</keyword>
<evidence type="ECO:0000256" key="1">
    <source>
        <dbReference type="SAM" id="MobiDB-lite"/>
    </source>
</evidence>
<dbReference type="PROSITE" id="PS51257">
    <property type="entry name" value="PROKAR_LIPOPROTEIN"/>
    <property type="match status" value="1"/>
</dbReference>
<dbReference type="Proteomes" id="UP000253507">
    <property type="component" value="Unassembled WGS sequence"/>
</dbReference>
<organism evidence="2 3">
    <name type="scientific">Streptomyces reniochalinae</name>
    <dbReference type="NCBI Taxonomy" id="2250578"/>
    <lineage>
        <taxon>Bacteria</taxon>
        <taxon>Bacillati</taxon>
        <taxon>Actinomycetota</taxon>
        <taxon>Actinomycetes</taxon>
        <taxon>Kitasatosporales</taxon>
        <taxon>Streptomycetaceae</taxon>
        <taxon>Streptomyces</taxon>
    </lineage>
</organism>
<proteinExistence type="predicted"/>
<feature type="compositionally biased region" description="Basic and acidic residues" evidence="1">
    <location>
        <begin position="31"/>
        <end position="47"/>
    </location>
</feature>
<evidence type="ECO:0000313" key="3">
    <source>
        <dbReference type="Proteomes" id="UP000253507"/>
    </source>
</evidence>
<gene>
    <name evidence="2" type="ORF">DQ392_02350</name>
</gene>
<dbReference type="OrthoDB" id="4306303at2"/>
<dbReference type="RefSeq" id="WP_114013771.1">
    <property type="nucleotide sequence ID" value="NZ_QOIM01000020.1"/>
</dbReference>
<evidence type="ECO:0000313" key="2">
    <source>
        <dbReference type="EMBL" id="RCG24579.1"/>
    </source>
</evidence>